<dbReference type="GO" id="GO:0016671">
    <property type="term" value="F:oxidoreductase activity, acting on a sulfur group of donors, disulfide as acceptor"/>
    <property type="evidence" value="ECO:0007669"/>
    <property type="project" value="InterPro"/>
</dbReference>
<dbReference type="InterPro" id="IPR044192">
    <property type="entry name" value="CDSP32"/>
</dbReference>
<reference evidence="2" key="1">
    <citation type="submission" date="2021-01" db="EMBL/GenBank/DDBJ databases">
        <authorList>
            <person name="Corre E."/>
            <person name="Pelletier E."/>
            <person name="Niang G."/>
            <person name="Scheremetjew M."/>
            <person name="Finn R."/>
            <person name="Kale V."/>
            <person name="Holt S."/>
            <person name="Cochrane G."/>
            <person name="Meng A."/>
            <person name="Brown T."/>
            <person name="Cohen L."/>
        </authorList>
    </citation>
    <scope>NUCLEOTIDE SEQUENCE</scope>
    <source>
        <strain evidence="2">CCMP1320</strain>
    </source>
</reference>
<name>A0A7S3VHB7_DUNTE</name>
<dbReference type="PANTHER" id="PTHR47578:SF1">
    <property type="entry name" value="THIOREDOXIN-LIKE PROTEIN CDSP32, CHLOROPLASTIC"/>
    <property type="match status" value="1"/>
</dbReference>
<evidence type="ECO:0000256" key="1">
    <source>
        <dbReference type="SAM" id="MobiDB-lite"/>
    </source>
</evidence>
<protein>
    <recommendedName>
        <fullName evidence="3">Thioredoxin domain-containing protein</fullName>
    </recommendedName>
</protein>
<feature type="region of interest" description="Disordered" evidence="1">
    <location>
        <begin position="21"/>
        <end position="55"/>
    </location>
</feature>
<evidence type="ECO:0000313" key="2">
    <source>
        <dbReference type="EMBL" id="CAE0486504.1"/>
    </source>
</evidence>
<dbReference type="PANTHER" id="PTHR47578">
    <property type="entry name" value="THIOREDOXIN-LIKE PROTEIN CDSP32, CHLOROPLASTIC"/>
    <property type="match status" value="1"/>
</dbReference>
<dbReference type="AlphaFoldDB" id="A0A7S3VHB7"/>
<dbReference type="CDD" id="cd02947">
    <property type="entry name" value="TRX_family"/>
    <property type="match status" value="1"/>
</dbReference>
<dbReference type="SUPFAM" id="SSF52833">
    <property type="entry name" value="Thioredoxin-like"/>
    <property type="match status" value="2"/>
</dbReference>
<organism evidence="2">
    <name type="scientific">Dunaliella tertiolecta</name>
    <name type="common">Green alga</name>
    <dbReference type="NCBI Taxonomy" id="3047"/>
    <lineage>
        <taxon>Eukaryota</taxon>
        <taxon>Viridiplantae</taxon>
        <taxon>Chlorophyta</taxon>
        <taxon>core chlorophytes</taxon>
        <taxon>Chlorophyceae</taxon>
        <taxon>CS clade</taxon>
        <taxon>Chlamydomonadales</taxon>
        <taxon>Dunaliellaceae</taxon>
        <taxon>Dunaliella</taxon>
    </lineage>
</organism>
<accession>A0A7S3VHB7</accession>
<gene>
    <name evidence="2" type="ORF">DTER00134_LOCUS1543</name>
</gene>
<proteinExistence type="predicted"/>
<evidence type="ECO:0008006" key="3">
    <source>
        <dbReference type="Google" id="ProtNLM"/>
    </source>
</evidence>
<feature type="region of interest" description="Disordered" evidence="1">
    <location>
        <begin position="332"/>
        <end position="366"/>
    </location>
</feature>
<sequence length="366" mass="41125">MMMQRFTLPKDLSSCKFALPPTLTQRRERTQRRVRVHQSSERGPASSLHARRETEEEALRRRLAESEKVEERVKIISTPAELEAHLEQAGERLVILEVQGEEVCDTGLVEEVEAQWKGDAKALEAQKLAMCERIKSTFQRTARECSHTDFLEIEVPDGPEGKELMAELGISVLPTIQYYKHGKMLWEQAGSVGMEQELGEGLLFVGNEGMHGVRTQDYVAELTGLDDHWKFVTDGANENILKVVMVGTTCKPAIKAFPALMALARSFAQSEKKITEFARLLVEDRNEVQPELKELRILEVPTFLFYRGGKETGRLVSSNRGDLIGTILQQLSDAGISPPPPPRNATAGAAQRREARTARPKRNPWK</sequence>
<dbReference type="InterPro" id="IPR036249">
    <property type="entry name" value="Thioredoxin-like_sf"/>
</dbReference>
<dbReference type="EMBL" id="HBIP01003503">
    <property type="protein sequence ID" value="CAE0486504.1"/>
    <property type="molecule type" value="Transcribed_RNA"/>
</dbReference>
<dbReference type="Gene3D" id="3.40.30.10">
    <property type="entry name" value="Glutaredoxin"/>
    <property type="match status" value="2"/>
</dbReference>